<evidence type="ECO:0000259" key="1">
    <source>
        <dbReference type="Pfam" id="PF13280"/>
    </source>
</evidence>
<dbReference type="InterPro" id="IPR026881">
    <property type="entry name" value="WYL_dom"/>
</dbReference>
<feature type="domain" description="DNA-binding transcriptional repressor CapW winged helix-turn-helix" evidence="2">
    <location>
        <begin position="16"/>
        <end position="63"/>
    </location>
</feature>
<sequence length="303" mass="34841">MNLSSHVKGDEISSDISPRLAYVDFKLFFTGQVTRADLKGAFGIAEAAASRVLTEYSKLRPNNKTQKTNTIIRDTFHPLVNFDSELALGMLANGFNSNKLSGATELPYEKIGRIPNQLNLNDVAMITRAISGKYSISCNYLSENSINHEERIIVPLAIMNDGTNWMFRAFDRSETRDRKFKNFLFARVRNVVEELDSRAAKQKENEALSQDEHWNLRLPLILKLHDSLSENGRQRVRTDFGIPDGKDEIYVTERAAFRWIIEKKWHIDVRTDAQKLDDNNKGIKRFYKFELANLNMVMQMENS</sequence>
<proteinExistence type="predicted"/>
<dbReference type="Pfam" id="PF13280">
    <property type="entry name" value="WYL"/>
    <property type="match status" value="1"/>
</dbReference>
<reference evidence="3 4" key="1">
    <citation type="submission" date="2016-09" db="EMBL/GenBank/DDBJ databases">
        <title>Genomic Taxonomy of the Vibrionaceae.</title>
        <authorList>
            <person name="Gonzalez-Castillo A."/>
            <person name="Gomez-Gil B."/>
            <person name="Enciso-Ibarra K."/>
        </authorList>
    </citation>
    <scope>NUCLEOTIDE SEQUENCE [LARGE SCALE GENOMIC DNA]</scope>
    <source>
        <strain evidence="3 4">CAIM 703</strain>
    </source>
</reference>
<dbReference type="EMBL" id="MJMJ01000001">
    <property type="protein sequence ID" value="OLQ93399.1"/>
    <property type="molecule type" value="Genomic_DNA"/>
</dbReference>
<organism evidence="3 4">
    <name type="scientific">Vibrio panuliri</name>
    <dbReference type="NCBI Taxonomy" id="1381081"/>
    <lineage>
        <taxon>Bacteria</taxon>
        <taxon>Pseudomonadati</taxon>
        <taxon>Pseudomonadota</taxon>
        <taxon>Gammaproteobacteria</taxon>
        <taxon>Vibrionales</taxon>
        <taxon>Vibrionaceae</taxon>
        <taxon>Vibrio</taxon>
    </lineage>
</organism>
<comment type="caution">
    <text evidence="3">The sequence shown here is derived from an EMBL/GenBank/DDBJ whole genome shotgun (WGS) entry which is preliminary data.</text>
</comment>
<dbReference type="Pfam" id="PF26109">
    <property type="entry name" value="WHD_BrxR"/>
    <property type="match status" value="1"/>
</dbReference>
<dbReference type="STRING" id="1381081.BIY22_02585"/>
<dbReference type="RefSeq" id="WP_049537252.1">
    <property type="nucleotide sequence ID" value="NZ_MJMJ01000001.1"/>
</dbReference>
<protein>
    <submittedName>
        <fullName evidence="3">Transcriptional regulator</fullName>
    </submittedName>
</protein>
<evidence type="ECO:0000259" key="2">
    <source>
        <dbReference type="Pfam" id="PF26109"/>
    </source>
</evidence>
<accession>A0A1Q9HRA2</accession>
<feature type="domain" description="WYL" evidence="1">
    <location>
        <begin position="124"/>
        <end position="188"/>
    </location>
</feature>
<evidence type="ECO:0000313" key="4">
    <source>
        <dbReference type="Proteomes" id="UP000186313"/>
    </source>
</evidence>
<dbReference type="OrthoDB" id="6620579at2"/>
<gene>
    <name evidence="3" type="ORF">BIY22_02585</name>
</gene>
<name>A0A1Q9HRA2_9VIBR</name>
<evidence type="ECO:0000313" key="3">
    <source>
        <dbReference type="EMBL" id="OLQ93399.1"/>
    </source>
</evidence>
<dbReference type="PROSITE" id="PS52050">
    <property type="entry name" value="WYL"/>
    <property type="match status" value="1"/>
</dbReference>
<dbReference type="PIRSF" id="PIRSF015558">
    <property type="entry name" value="Txn_reg_DeoR_prd"/>
    <property type="match status" value="1"/>
</dbReference>
<dbReference type="Proteomes" id="UP000186313">
    <property type="component" value="Unassembled WGS sequence"/>
</dbReference>
<dbReference type="InterPro" id="IPR059019">
    <property type="entry name" value="WHD_CapW"/>
</dbReference>
<dbReference type="AlphaFoldDB" id="A0A1Q9HRA2"/>
<dbReference type="InterPro" id="IPR016634">
    <property type="entry name" value="CapW-like"/>
</dbReference>